<dbReference type="SUPFAM" id="SSF51556">
    <property type="entry name" value="Metallo-dependent hydrolases"/>
    <property type="match status" value="1"/>
</dbReference>
<dbReference type="PANTHER" id="PTHR11647">
    <property type="entry name" value="HYDRANTOINASE/DIHYDROPYRIMIDINASE FAMILY MEMBER"/>
    <property type="match status" value="1"/>
</dbReference>
<comment type="caution">
    <text evidence="2">The sequence shown here is derived from an EMBL/GenBank/DDBJ whole genome shotgun (WGS) entry which is preliminary data.</text>
</comment>
<feature type="domain" description="Amidohydrolase 3" evidence="1">
    <location>
        <begin position="81"/>
        <end position="518"/>
    </location>
</feature>
<dbReference type="EMBL" id="JBEHZE010000001">
    <property type="protein sequence ID" value="MEX6632982.1"/>
    <property type="molecule type" value="Genomic_DNA"/>
</dbReference>
<dbReference type="SUPFAM" id="SSF51338">
    <property type="entry name" value="Composite domain of metallo-dependent hydrolases"/>
    <property type="match status" value="1"/>
</dbReference>
<gene>
    <name evidence="2" type="ORF">ABFZ84_05415</name>
</gene>
<organism evidence="2 3">
    <name type="scientific">Hyphococcus lacteus</name>
    <dbReference type="NCBI Taxonomy" id="3143536"/>
    <lineage>
        <taxon>Bacteria</taxon>
        <taxon>Pseudomonadati</taxon>
        <taxon>Pseudomonadota</taxon>
        <taxon>Alphaproteobacteria</taxon>
        <taxon>Parvularculales</taxon>
        <taxon>Parvularculaceae</taxon>
        <taxon>Hyphococcus</taxon>
    </lineage>
</organism>
<dbReference type="Gene3D" id="3.20.20.140">
    <property type="entry name" value="Metal-dependent hydrolases"/>
    <property type="match status" value="2"/>
</dbReference>
<protein>
    <submittedName>
        <fullName evidence="2">Amidohydrolase family protein</fullName>
    </submittedName>
</protein>
<name>A0ABV3Z433_9PROT</name>
<keyword evidence="3" id="KW-1185">Reference proteome</keyword>
<dbReference type="PANTHER" id="PTHR11647:SF1">
    <property type="entry name" value="COLLAPSIN RESPONSE MEDIATOR PROTEIN"/>
    <property type="match status" value="1"/>
</dbReference>
<evidence type="ECO:0000313" key="3">
    <source>
        <dbReference type="Proteomes" id="UP001560685"/>
    </source>
</evidence>
<accession>A0ABV3Z433</accession>
<dbReference type="InterPro" id="IPR032466">
    <property type="entry name" value="Metal_Hydrolase"/>
</dbReference>
<evidence type="ECO:0000313" key="2">
    <source>
        <dbReference type="EMBL" id="MEX6632982.1"/>
    </source>
</evidence>
<dbReference type="Proteomes" id="UP001560685">
    <property type="component" value="Unassembled WGS sequence"/>
</dbReference>
<sequence>MKDLPFSAWIKRASLRVITLCACFSVLALGGVASAERYDVLIRDGSVIDGTGVPRFHADIAIKGERIAAIGKIDDGVKAKRVINANGLFVAPGFIDPHAHAAPGIEKASLAPAAQLLFEGITTVFLNPDGGGPPTLDNQIANLKKHKPGVNTAPAIGHNAVRRAIMGEDDRTPTPEEQARMEALVRDAMDAGAFGLSSGPFYTPGKYSKTEEIIGLARVAAEYPGAFHTSHIRDESNYNIGVLGAIDEVIEVSRKTGIVGVITHLKMLGPAVWGRSGDAIKMINDARDEGLSVWADQYPYAASGTSLKAALVPGWARDGGDQKMISRLRDMELRPKIRQEMEKNLERRAGAHAIMIRNYAPNPDYVGRRLDEVAQDMGVHPLDAAIELLINDAPSIISFNMNEYDLEAIMRQPWTMTSSDGTLSEPGVRLEHPRSFGAFPRKIRRYVLERGVITLEHAIHAATGLTAKVHNVKERGELRVGHYADIIVFDLETIDDTATYEVPEAMAHGMKYVLVNGKLALIDGQVADDQYGRVLLRDKQ</sequence>
<dbReference type="InterPro" id="IPR013108">
    <property type="entry name" value="Amidohydro_3"/>
</dbReference>
<dbReference type="RefSeq" id="WP_369312918.1">
    <property type="nucleotide sequence ID" value="NZ_JBEHZE010000001.1"/>
</dbReference>
<reference evidence="2 3" key="1">
    <citation type="submission" date="2024-05" db="EMBL/GenBank/DDBJ databases">
        <title>Three bacterial strains, DH-69, EH-24, and ECK-19 isolated from coastal sediments.</title>
        <authorList>
            <person name="Ye Y.-Q."/>
            <person name="Du Z.-J."/>
        </authorList>
    </citation>
    <scope>NUCLEOTIDE SEQUENCE [LARGE SCALE GENOMIC DNA]</scope>
    <source>
        <strain evidence="2 3">ECK-19</strain>
    </source>
</reference>
<dbReference type="Pfam" id="PF07969">
    <property type="entry name" value="Amidohydro_3"/>
    <property type="match status" value="1"/>
</dbReference>
<evidence type="ECO:0000259" key="1">
    <source>
        <dbReference type="Pfam" id="PF07969"/>
    </source>
</evidence>
<proteinExistence type="predicted"/>
<dbReference type="InterPro" id="IPR050378">
    <property type="entry name" value="Metallo-dep_Hydrolases_sf"/>
</dbReference>
<dbReference type="InterPro" id="IPR011059">
    <property type="entry name" value="Metal-dep_hydrolase_composite"/>
</dbReference>